<keyword evidence="2" id="KW-1185">Reference proteome</keyword>
<accession>A0A2U9SAI9</accession>
<geneLocation type="plasmid" evidence="1 2">
    <name>unnamed7</name>
</geneLocation>
<dbReference type="KEGG" id="azm:DM194_19085"/>
<keyword evidence="1" id="KW-0614">Plasmid</keyword>
<sequence length="71" mass="7594">MSQAESSRAQQVADDVVARLTGSGLSDAGLSDAERAEACEAALKQLMEYLIEREGWVAEEFTAIARSLGAY</sequence>
<dbReference type="EMBL" id="CP029831">
    <property type="protein sequence ID" value="AWU96494.1"/>
    <property type="molecule type" value="Genomic_DNA"/>
</dbReference>
<dbReference type="Proteomes" id="UP000249605">
    <property type="component" value="Plasmid unnamed7"/>
</dbReference>
<gene>
    <name evidence="1" type="ORF">DM194_19085</name>
</gene>
<dbReference type="OrthoDB" id="7307130at2"/>
<evidence type="ECO:0000313" key="2">
    <source>
        <dbReference type="Proteomes" id="UP000249605"/>
    </source>
</evidence>
<evidence type="ECO:0000313" key="1">
    <source>
        <dbReference type="EMBL" id="AWU96494.1"/>
    </source>
</evidence>
<proteinExistence type="predicted"/>
<organism evidence="1 2">
    <name type="scientific">Azospirillum ramasamyi</name>
    <dbReference type="NCBI Taxonomy" id="682998"/>
    <lineage>
        <taxon>Bacteria</taxon>
        <taxon>Pseudomonadati</taxon>
        <taxon>Pseudomonadota</taxon>
        <taxon>Alphaproteobacteria</taxon>
        <taxon>Rhodospirillales</taxon>
        <taxon>Azospirillaceae</taxon>
        <taxon>Azospirillum</taxon>
    </lineage>
</organism>
<reference evidence="1 2" key="1">
    <citation type="submission" date="2018-06" db="EMBL/GenBank/DDBJ databases">
        <title>Complete genome sequencing of Azospirillum sp. M2T2B2.</title>
        <authorList>
            <person name="Heo J."/>
            <person name="Kim S.-J."/>
            <person name="Kwon S.-W."/>
            <person name="Anandham R."/>
        </authorList>
    </citation>
    <scope>NUCLEOTIDE SEQUENCE [LARGE SCALE GENOMIC DNA]</scope>
    <source>
        <strain evidence="1 2">M2T2B2</strain>
        <plasmid evidence="1 2">unnamed7</plasmid>
    </source>
</reference>
<protein>
    <submittedName>
        <fullName evidence="1">Uncharacterized protein</fullName>
    </submittedName>
</protein>
<dbReference type="AlphaFoldDB" id="A0A2U9SAI9"/>
<name>A0A2U9SAI9_9PROT</name>